<reference evidence="3 5" key="1">
    <citation type="submission" date="2018-09" db="EMBL/GenBank/DDBJ databases">
        <title>Genomic investigation of the strawberry pathogen Phytophthora fragariae indicates pathogenicity is determined by transcriptional variation in three key races.</title>
        <authorList>
            <person name="Adams T.M."/>
            <person name="Armitage A.D."/>
            <person name="Sobczyk M.K."/>
            <person name="Bates H.J."/>
            <person name="Dunwell J.M."/>
            <person name="Nellist C.F."/>
            <person name="Harrison R.J."/>
        </authorList>
    </citation>
    <scope>NUCLEOTIDE SEQUENCE [LARGE SCALE GENOMIC DNA]</scope>
    <source>
        <strain evidence="3 5">SCRP249</strain>
        <strain evidence="4 6">SCRP333</strain>
    </source>
</reference>
<comment type="caution">
    <text evidence="3">The sequence shown here is derived from an EMBL/GenBank/DDBJ whole genome shotgun (WGS) entry which is preliminary data.</text>
</comment>
<feature type="domain" description="Ribosomal protein mS38 C-terminal" evidence="2">
    <location>
        <begin position="137"/>
        <end position="168"/>
    </location>
</feature>
<protein>
    <recommendedName>
        <fullName evidence="2">Ribosomal protein mS38 C-terminal domain-containing protein</fullName>
    </recommendedName>
</protein>
<evidence type="ECO:0000259" key="2">
    <source>
        <dbReference type="SMART" id="SM01155"/>
    </source>
</evidence>
<dbReference type="EMBL" id="QXFV01000758">
    <property type="protein sequence ID" value="KAE9027464.1"/>
    <property type="molecule type" value="Genomic_DNA"/>
</dbReference>
<dbReference type="SMART" id="SM01155">
    <property type="entry name" value="DUF1713"/>
    <property type="match status" value="1"/>
</dbReference>
<organism evidence="3 5">
    <name type="scientific">Phytophthora rubi</name>
    <dbReference type="NCBI Taxonomy" id="129364"/>
    <lineage>
        <taxon>Eukaryota</taxon>
        <taxon>Sar</taxon>
        <taxon>Stramenopiles</taxon>
        <taxon>Oomycota</taxon>
        <taxon>Peronosporomycetes</taxon>
        <taxon>Peronosporales</taxon>
        <taxon>Peronosporaceae</taxon>
        <taxon>Phytophthora</taxon>
    </lineage>
</organism>
<dbReference type="Proteomes" id="UP000429607">
    <property type="component" value="Unassembled WGS sequence"/>
</dbReference>
<evidence type="ECO:0000256" key="1">
    <source>
        <dbReference type="SAM" id="MobiDB-lite"/>
    </source>
</evidence>
<evidence type="ECO:0000313" key="4">
    <source>
        <dbReference type="EMBL" id="KAE9335963.1"/>
    </source>
</evidence>
<evidence type="ECO:0000313" key="5">
    <source>
        <dbReference type="Proteomes" id="UP000429607"/>
    </source>
</evidence>
<dbReference type="InterPro" id="IPR013177">
    <property type="entry name" value="Ribosomal_mS38_C"/>
</dbReference>
<keyword evidence="6" id="KW-1185">Reference proteome</keyword>
<feature type="compositionally biased region" description="Basic residues" evidence="1">
    <location>
        <begin position="143"/>
        <end position="168"/>
    </location>
</feature>
<dbReference type="Pfam" id="PF08213">
    <property type="entry name" value="COX24_C"/>
    <property type="match status" value="1"/>
</dbReference>
<proteinExistence type="predicted"/>
<dbReference type="EMBL" id="QXFT01000779">
    <property type="protein sequence ID" value="KAE9335963.1"/>
    <property type="molecule type" value="Genomic_DNA"/>
</dbReference>
<name>A0A6A3MFW9_9STRA</name>
<dbReference type="Proteomes" id="UP000434957">
    <property type="component" value="Unassembled WGS sequence"/>
</dbReference>
<evidence type="ECO:0000313" key="6">
    <source>
        <dbReference type="Proteomes" id="UP000434957"/>
    </source>
</evidence>
<accession>A0A6A3MFW9</accession>
<feature type="region of interest" description="Disordered" evidence="1">
    <location>
        <begin position="142"/>
        <end position="168"/>
    </location>
</feature>
<evidence type="ECO:0000313" key="3">
    <source>
        <dbReference type="EMBL" id="KAE9027464.1"/>
    </source>
</evidence>
<gene>
    <name evidence="3" type="ORF">PR001_g11964</name>
    <name evidence="4" type="ORF">PR003_g12748</name>
</gene>
<dbReference type="AlphaFoldDB" id="A0A6A3MFW9"/>
<sequence>MSGLRAAARCVLGASRRALRPCAAAQPQIQLTARRAFMSTRAPDALFQTPSFPMPEDASLWLEKYPRADPSHLWKVGSFPLLDAQMEDAEEDGALVCSEDLWDTPGMLSALQENLPLRDLDGPRDVDALLRQMDGYLADSVVKKRRKKMNKHKHRKRKKAQRMRTKKN</sequence>